<keyword evidence="7" id="KW-1185">Reference proteome</keyword>
<name>A0A7X5XTN8_9SPHN</name>
<dbReference type="GO" id="GO:1990281">
    <property type="term" value="C:efflux pump complex"/>
    <property type="evidence" value="ECO:0007669"/>
    <property type="project" value="TreeGrafter"/>
</dbReference>
<dbReference type="PANTHER" id="PTHR30026">
    <property type="entry name" value="OUTER MEMBRANE PROTEIN TOLC"/>
    <property type="match status" value="1"/>
</dbReference>
<evidence type="ECO:0000313" key="6">
    <source>
        <dbReference type="EMBL" id="NJB90763.1"/>
    </source>
</evidence>
<evidence type="ECO:0000256" key="3">
    <source>
        <dbReference type="ARBA" id="ARBA00022692"/>
    </source>
</evidence>
<keyword evidence="2" id="KW-1134">Transmembrane beta strand</keyword>
<keyword evidence="4" id="KW-0472">Membrane</keyword>
<keyword evidence="5" id="KW-0998">Cell outer membrane</keyword>
<evidence type="ECO:0000313" key="7">
    <source>
        <dbReference type="Proteomes" id="UP000535078"/>
    </source>
</evidence>
<organism evidence="6 7">
    <name type="scientific">Sphingopyxis italica</name>
    <dbReference type="NCBI Taxonomy" id="1129133"/>
    <lineage>
        <taxon>Bacteria</taxon>
        <taxon>Pseudomonadati</taxon>
        <taxon>Pseudomonadota</taxon>
        <taxon>Alphaproteobacteria</taxon>
        <taxon>Sphingomonadales</taxon>
        <taxon>Sphingomonadaceae</taxon>
        <taxon>Sphingopyxis</taxon>
    </lineage>
</organism>
<comment type="subcellular location">
    <subcellularLocation>
        <location evidence="1">Cell outer membrane</location>
    </subcellularLocation>
</comment>
<sequence length="408" mass="43844">MRLFFAAAVLALPTALHTEPMSLDDALRLAETRAPELQAREAGLDAAQSAAIAADRLPDPKLNIVLQDFPVTGPDAGRLNRDDFTMQVIGISQDFPNPAKRRARATRAQADIGIARADEAVTAQDVRLATALAWVDLFYAKKRLKELEMLDAGLGDLQATVTARLASGAARPAQALEPEQLRAAVSDRRSALAAEITRARAQLARFTGDPAADTAGDPPPPMVNEIALRAGIDALPRLRALDARALAADAETGLARADKRPDWSVNAAYGRREPNYGDLVTLGVTIDLPFFSKKRQDPKIAARASEATRARLDREAAKRDIAAALDADLADHRMHHEQLGNARSRLVPLAKKRAELDLASYAAGKLDLGTALLSTLALAEAEVDALAREADVARDAIRINYIYGETGR</sequence>
<proteinExistence type="predicted"/>
<keyword evidence="3" id="KW-0812">Transmembrane</keyword>
<reference evidence="6 7" key="1">
    <citation type="submission" date="2020-03" db="EMBL/GenBank/DDBJ databases">
        <title>Genomic Encyclopedia of Type Strains, Phase IV (KMG-IV): sequencing the most valuable type-strain genomes for metagenomic binning, comparative biology and taxonomic classification.</title>
        <authorList>
            <person name="Goeker M."/>
        </authorList>
    </citation>
    <scope>NUCLEOTIDE SEQUENCE [LARGE SCALE GENOMIC DNA]</scope>
    <source>
        <strain evidence="6 7">DSM 25229</strain>
    </source>
</reference>
<evidence type="ECO:0000256" key="5">
    <source>
        <dbReference type="ARBA" id="ARBA00023237"/>
    </source>
</evidence>
<dbReference type="Proteomes" id="UP000535078">
    <property type="component" value="Unassembled WGS sequence"/>
</dbReference>
<dbReference type="GO" id="GO:0009279">
    <property type="term" value="C:cell outer membrane"/>
    <property type="evidence" value="ECO:0007669"/>
    <property type="project" value="UniProtKB-SubCell"/>
</dbReference>
<protein>
    <submittedName>
        <fullName evidence="6">Outer membrane protein TolC</fullName>
    </submittedName>
</protein>
<accession>A0A7X5XTN8</accession>
<dbReference type="GO" id="GO:0015562">
    <property type="term" value="F:efflux transmembrane transporter activity"/>
    <property type="evidence" value="ECO:0007669"/>
    <property type="project" value="InterPro"/>
</dbReference>
<gene>
    <name evidence="6" type="ORF">GGR90_002965</name>
</gene>
<dbReference type="GO" id="GO:0015288">
    <property type="term" value="F:porin activity"/>
    <property type="evidence" value="ECO:0007669"/>
    <property type="project" value="TreeGrafter"/>
</dbReference>
<dbReference type="InterPro" id="IPR051906">
    <property type="entry name" value="TolC-like"/>
</dbReference>
<dbReference type="SUPFAM" id="SSF56954">
    <property type="entry name" value="Outer membrane efflux proteins (OEP)"/>
    <property type="match status" value="1"/>
</dbReference>
<evidence type="ECO:0000256" key="1">
    <source>
        <dbReference type="ARBA" id="ARBA00004442"/>
    </source>
</evidence>
<comment type="caution">
    <text evidence="6">The sequence shown here is derived from an EMBL/GenBank/DDBJ whole genome shotgun (WGS) entry which is preliminary data.</text>
</comment>
<dbReference type="EMBL" id="JAATIT010000004">
    <property type="protein sequence ID" value="NJB90763.1"/>
    <property type="molecule type" value="Genomic_DNA"/>
</dbReference>
<dbReference type="PANTHER" id="PTHR30026:SF20">
    <property type="entry name" value="OUTER MEMBRANE PROTEIN TOLC"/>
    <property type="match status" value="1"/>
</dbReference>
<dbReference type="AlphaFoldDB" id="A0A7X5XTN8"/>
<dbReference type="RefSeq" id="WP_054731769.1">
    <property type="nucleotide sequence ID" value="NZ_JAATIT010000004.1"/>
</dbReference>
<evidence type="ECO:0000256" key="4">
    <source>
        <dbReference type="ARBA" id="ARBA00023136"/>
    </source>
</evidence>
<evidence type="ECO:0000256" key="2">
    <source>
        <dbReference type="ARBA" id="ARBA00022452"/>
    </source>
</evidence>
<dbReference type="Gene3D" id="1.20.1600.10">
    <property type="entry name" value="Outer membrane efflux proteins (OEP)"/>
    <property type="match status" value="1"/>
</dbReference>